<organism evidence="1 2">
    <name type="scientific">Lederbergia graminis</name>
    <dbReference type="NCBI Taxonomy" id="735518"/>
    <lineage>
        <taxon>Bacteria</taxon>
        <taxon>Bacillati</taxon>
        <taxon>Bacillota</taxon>
        <taxon>Bacilli</taxon>
        <taxon>Bacillales</taxon>
        <taxon>Bacillaceae</taxon>
        <taxon>Lederbergia</taxon>
    </lineage>
</organism>
<protein>
    <submittedName>
        <fullName evidence="1">YkyB family protein</fullName>
    </submittedName>
</protein>
<dbReference type="Pfam" id="PF14177">
    <property type="entry name" value="YkyB"/>
    <property type="match status" value="1"/>
</dbReference>
<sequence length="151" mass="17557">MDYRTRNSTELTVSNLSQAIFTVNRHAKTATNPSFLYDLKKTAINKMIREKKATKIGLHFSRNPKFSQQRSDVLIECGDYLFHIPPTKEDFKELPHLGQLDSNFRNPKTYMSLSIAKKILQRYTGIKEDNKPQTRTPNKPVFKKLGESFYN</sequence>
<reference evidence="2" key="1">
    <citation type="journal article" date="2019" name="Int. J. Syst. Evol. Microbiol.">
        <title>The Global Catalogue of Microorganisms (GCM) 10K type strain sequencing project: providing services to taxonomists for standard genome sequencing and annotation.</title>
        <authorList>
            <consortium name="The Broad Institute Genomics Platform"/>
            <consortium name="The Broad Institute Genome Sequencing Center for Infectious Disease"/>
            <person name="Wu L."/>
            <person name="Ma J."/>
        </authorList>
    </citation>
    <scope>NUCLEOTIDE SEQUENCE [LARGE SCALE GENOMIC DNA]</scope>
    <source>
        <strain evidence="2">CGMCC 1.12237</strain>
    </source>
</reference>
<dbReference type="RefSeq" id="WP_144922237.1">
    <property type="nucleotide sequence ID" value="NZ_JBHSMC010000001.1"/>
</dbReference>
<proteinExistence type="predicted"/>
<comment type="caution">
    <text evidence="1">The sequence shown here is derived from an EMBL/GenBank/DDBJ whole genome shotgun (WGS) entry which is preliminary data.</text>
</comment>
<dbReference type="EMBL" id="JBHSMC010000001">
    <property type="protein sequence ID" value="MFC5463928.1"/>
    <property type="molecule type" value="Genomic_DNA"/>
</dbReference>
<dbReference type="Proteomes" id="UP001596147">
    <property type="component" value="Unassembled WGS sequence"/>
</dbReference>
<evidence type="ECO:0000313" key="1">
    <source>
        <dbReference type="EMBL" id="MFC5463928.1"/>
    </source>
</evidence>
<gene>
    <name evidence="1" type="ORF">ACFPM4_04040</name>
</gene>
<dbReference type="InterPro" id="IPR025552">
    <property type="entry name" value="YkyB"/>
</dbReference>
<keyword evidence="2" id="KW-1185">Reference proteome</keyword>
<name>A0ABW0LH86_9BACI</name>
<evidence type="ECO:0000313" key="2">
    <source>
        <dbReference type="Proteomes" id="UP001596147"/>
    </source>
</evidence>
<accession>A0ABW0LH86</accession>